<proteinExistence type="predicted"/>
<keyword evidence="2" id="KW-1133">Transmembrane helix</keyword>
<feature type="region of interest" description="Disordered" evidence="1">
    <location>
        <begin position="146"/>
        <end position="167"/>
    </location>
</feature>
<keyword evidence="2" id="KW-0812">Transmembrane</keyword>
<sequence length="167" mass="18447">MIGDIADSVSAVAVVVSLLLLARQTAKLREQTEITNLMGRYEALNSASERYDQALMLLVQYPELRPYVLDGHPLDDDDPNRDRALLVADLMAGAIDHANRVSQRFPDPRHDQGWQRMAVAASRRPVFQAVLSRNPHEFPDLMAALADAGRPLDDGPGQESLRAGPRP</sequence>
<evidence type="ECO:0000313" key="3">
    <source>
        <dbReference type="EMBL" id="GID59514.1"/>
    </source>
</evidence>
<comment type="caution">
    <text evidence="3">The sequence shown here is derived from an EMBL/GenBank/DDBJ whole genome shotgun (WGS) entry which is preliminary data.</text>
</comment>
<keyword evidence="4" id="KW-1185">Reference proteome</keyword>
<organism evidence="3 4">
    <name type="scientific">Actinoplanes couchii</name>
    <dbReference type="NCBI Taxonomy" id="403638"/>
    <lineage>
        <taxon>Bacteria</taxon>
        <taxon>Bacillati</taxon>
        <taxon>Actinomycetota</taxon>
        <taxon>Actinomycetes</taxon>
        <taxon>Micromonosporales</taxon>
        <taxon>Micromonosporaceae</taxon>
        <taxon>Actinoplanes</taxon>
    </lineage>
</organism>
<evidence type="ECO:0000313" key="4">
    <source>
        <dbReference type="Proteomes" id="UP000612282"/>
    </source>
</evidence>
<evidence type="ECO:0000256" key="1">
    <source>
        <dbReference type="SAM" id="MobiDB-lite"/>
    </source>
</evidence>
<evidence type="ECO:0008006" key="5">
    <source>
        <dbReference type="Google" id="ProtNLM"/>
    </source>
</evidence>
<reference evidence="3 4" key="1">
    <citation type="submission" date="2021-01" db="EMBL/GenBank/DDBJ databases">
        <title>Whole genome shotgun sequence of Actinoplanes couchii NBRC 106145.</title>
        <authorList>
            <person name="Komaki H."/>
            <person name="Tamura T."/>
        </authorList>
    </citation>
    <scope>NUCLEOTIDE SEQUENCE [LARGE SCALE GENOMIC DNA]</scope>
    <source>
        <strain evidence="3 4">NBRC 106145</strain>
    </source>
</reference>
<accession>A0ABQ3XLX7</accession>
<dbReference type="Proteomes" id="UP000612282">
    <property type="component" value="Unassembled WGS sequence"/>
</dbReference>
<dbReference type="RefSeq" id="WP_203805659.1">
    <property type="nucleotide sequence ID" value="NZ_BAAAQE010000112.1"/>
</dbReference>
<feature type="transmembrane region" description="Helical" evidence="2">
    <location>
        <begin position="6"/>
        <end position="22"/>
    </location>
</feature>
<evidence type="ECO:0000256" key="2">
    <source>
        <dbReference type="SAM" id="Phobius"/>
    </source>
</evidence>
<gene>
    <name evidence="3" type="ORF">Aco03nite_079180</name>
</gene>
<keyword evidence="2" id="KW-0472">Membrane</keyword>
<dbReference type="EMBL" id="BOMG01000097">
    <property type="protein sequence ID" value="GID59514.1"/>
    <property type="molecule type" value="Genomic_DNA"/>
</dbReference>
<name>A0ABQ3XLX7_9ACTN</name>
<protein>
    <recommendedName>
        <fullName evidence="5">Secreted protein</fullName>
    </recommendedName>
</protein>